<dbReference type="InterPro" id="IPR036322">
    <property type="entry name" value="WD40_repeat_dom_sf"/>
</dbReference>
<dbReference type="GeneID" id="19200296"/>
<name>A0A5M3MAL2_CONPW</name>
<dbReference type="RefSeq" id="XP_007773548.1">
    <property type="nucleotide sequence ID" value="XM_007775358.1"/>
</dbReference>
<dbReference type="OrthoDB" id="2687506at2759"/>
<feature type="non-terminal residue" evidence="4">
    <location>
        <position position="1"/>
    </location>
</feature>
<dbReference type="InterPro" id="IPR001680">
    <property type="entry name" value="WD40_rpt"/>
</dbReference>
<keyword evidence="2" id="KW-0677">Repeat</keyword>
<dbReference type="EMBL" id="JH711586">
    <property type="protein sequence ID" value="EIW76308.1"/>
    <property type="molecule type" value="Genomic_DNA"/>
</dbReference>
<reference evidence="5" key="1">
    <citation type="journal article" date="2012" name="Science">
        <title>The Paleozoic origin of enzymatic lignin decomposition reconstructed from 31 fungal genomes.</title>
        <authorList>
            <person name="Floudas D."/>
            <person name="Binder M."/>
            <person name="Riley R."/>
            <person name="Barry K."/>
            <person name="Blanchette R.A."/>
            <person name="Henrissat B."/>
            <person name="Martinez A.T."/>
            <person name="Otillar R."/>
            <person name="Spatafora J.W."/>
            <person name="Yadav J.S."/>
            <person name="Aerts A."/>
            <person name="Benoit I."/>
            <person name="Boyd A."/>
            <person name="Carlson A."/>
            <person name="Copeland A."/>
            <person name="Coutinho P.M."/>
            <person name="de Vries R.P."/>
            <person name="Ferreira P."/>
            <person name="Findley K."/>
            <person name="Foster B."/>
            <person name="Gaskell J."/>
            <person name="Glotzer D."/>
            <person name="Gorecki P."/>
            <person name="Heitman J."/>
            <person name="Hesse C."/>
            <person name="Hori C."/>
            <person name="Igarashi K."/>
            <person name="Jurgens J.A."/>
            <person name="Kallen N."/>
            <person name="Kersten P."/>
            <person name="Kohler A."/>
            <person name="Kuees U."/>
            <person name="Kumar T.K.A."/>
            <person name="Kuo A."/>
            <person name="LaButti K."/>
            <person name="Larrondo L.F."/>
            <person name="Lindquist E."/>
            <person name="Ling A."/>
            <person name="Lombard V."/>
            <person name="Lucas S."/>
            <person name="Lundell T."/>
            <person name="Martin R."/>
            <person name="McLaughlin D.J."/>
            <person name="Morgenstern I."/>
            <person name="Morin E."/>
            <person name="Murat C."/>
            <person name="Nagy L.G."/>
            <person name="Nolan M."/>
            <person name="Ohm R.A."/>
            <person name="Patyshakuliyeva A."/>
            <person name="Rokas A."/>
            <person name="Ruiz-Duenas F.J."/>
            <person name="Sabat G."/>
            <person name="Salamov A."/>
            <person name="Samejima M."/>
            <person name="Schmutz J."/>
            <person name="Slot J.C."/>
            <person name="St John F."/>
            <person name="Stenlid J."/>
            <person name="Sun H."/>
            <person name="Sun S."/>
            <person name="Syed K."/>
            <person name="Tsang A."/>
            <person name="Wiebenga A."/>
            <person name="Young D."/>
            <person name="Pisabarro A."/>
            <person name="Eastwood D.C."/>
            <person name="Martin F."/>
            <person name="Cullen D."/>
            <person name="Grigoriev I.V."/>
            <person name="Hibbett D.S."/>
        </authorList>
    </citation>
    <scope>NUCLEOTIDE SEQUENCE [LARGE SCALE GENOMIC DNA]</scope>
    <source>
        <strain evidence="5">RWD-64-598 SS2</strain>
    </source>
</reference>
<dbReference type="PANTHER" id="PTHR44129">
    <property type="entry name" value="WD REPEAT-CONTAINING PROTEIN POP1"/>
    <property type="match status" value="1"/>
</dbReference>
<dbReference type="Proteomes" id="UP000053558">
    <property type="component" value="Unassembled WGS sequence"/>
</dbReference>
<dbReference type="PROSITE" id="PS00678">
    <property type="entry name" value="WD_REPEATS_1"/>
    <property type="match status" value="1"/>
</dbReference>
<proteinExistence type="predicted"/>
<evidence type="ECO:0000313" key="4">
    <source>
        <dbReference type="EMBL" id="EIW76308.1"/>
    </source>
</evidence>
<dbReference type="InterPro" id="IPR015943">
    <property type="entry name" value="WD40/YVTN_repeat-like_dom_sf"/>
</dbReference>
<dbReference type="Pfam" id="PF00400">
    <property type="entry name" value="WD40"/>
    <property type="match status" value="4"/>
</dbReference>
<dbReference type="CDD" id="cd00200">
    <property type="entry name" value="WD40"/>
    <property type="match status" value="1"/>
</dbReference>
<dbReference type="InterPro" id="IPR020472">
    <property type="entry name" value="WD40_PAC1"/>
</dbReference>
<feature type="repeat" description="WD" evidence="3">
    <location>
        <begin position="110"/>
        <end position="151"/>
    </location>
</feature>
<evidence type="ECO:0000256" key="1">
    <source>
        <dbReference type="ARBA" id="ARBA00022574"/>
    </source>
</evidence>
<dbReference type="Gene3D" id="2.130.10.10">
    <property type="entry name" value="YVTN repeat-like/Quinoprotein amine dehydrogenase"/>
    <property type="match status" value="2"/>
</dbReference>
<dbReference type="PROSITE" id="PS50082">
    <property type="entry name" value="WD_REPEATS_2"/>
    <property type="match status" value="3"/>
</dbReference>
<dbReference type="SUPFAM" id="SSF50978">
    <property type="entry name" value="WD40 repeat-like"/>
    <property type="match status" value="1"/>
</dbReference>
<feature type="repeat" description="WD" evidence="3">
    <location>
        <begin position="18"/>
        <end position="59"/>
    </location>
</feature>
<keyword evidence="5" id="KW-1185">Reference proteome</keyword>
<comment type="caution">
    <text evidence="4">The sequence shown here is derived from an EMBL/GenBank/DDBJ whole genome shotgun (WGS) entry which is preliminary data.</text>
</comment>
<accession>A0A5M3MAL2</accession>
<dbReference type="KEGG" id="cput:CONPUDRAFT_130852"/>
<dbReference type="InterPro" id="IPR019775">
    <property type="entry name" value="WD40_repeat_CS"/>
</dbReference>
<evidence type="ECO:0000256" key="3">
    <source>
        <dbReference type="PROSITE-ProRule" id="PRU00221"/>
    </source>
</evidence>
<evidence type="ECO:0000313" key="5">
    <source>
        <dbReference type="Proteomes" id="UP000053558"/>
    </source>
</evidence>
<organism evidence="4 5">
    <name type="scientific">Coniophora puteana (strain RWD-64-598)</name>
    <name type="common">Brown rot fungus</name>
    <dbReference type="NCBI Taxonomy" id="741705"/>
    <lineage>
        <taxon>Eukaryota</taxon>
        <taxon>Fungi</taxon>
        <taxon>Dikarya</taxon>
        <taxon>Basidiomycota</taxon>
        <taxon>Agaricomycotina</taxon>
        <taxon>Agaricomycetes</taxon>
        <taxon>Agaricomycetidae</taxon>
        <taxon>Boletales</taxon>
        <taxon>Coniophorineae</taxon>
        <taxon>Coniophoraceae</taxon>
        <taxon>Coniophora</taxon>
    </lineage>
</organism>
<dbReference type="InterPro" id="IPR050349">
    <property type="entry name" value="WD_LIS1/nudF_dynein_reg"/>
</dbReference>
<protein>
    <submittedName>
        <fullName evidence="4">WD40 repeat-like protein</fullName>
    </submittedName>
</protein>
<dbReference type="PRINTS" id="PR00320">
    <property type="entry name" value="GPROTEINBRPT"/>
</dbReference>
<dbReference type="AlphaFoldDB" id="A0A5M3MAL2"/>
<sequence>MLEYASRSANQTSGDLPFSGHAGRIRAIEYSPDNRFLATAGEDATVRLWNPDTGKLIRFGDVLHGPLLGHVDVISSTCFSWDGQLVLDGSHAKTLCVWDSSTGDLRLRPFKGHSGSVTCIEYSPDNRFLATGGDDGTIQLWNLRTGEQTQLMTPNYAVRTLSICRFSRHMVAGSLPDGGFQIWDTATGATIQGPLRGPIDMTFSICFSSDASWAIDSAESRTICVWDTSSGALVTGPLRHDRLQGGIRAVACSPLKDRIACLSDKDEVVVWDAKTNEVVLSSASLFSTLYACDHQLIFNFTLSSGKIPFRRHDLACFTTRTML</sequence>
<feature type="repeat" description="WD" evidence="3">
    <location>
        <begin position="67"/>
        <end position="108"/>
    </location>
</feature>
<dbReference type="SMART" id="SM00320">
    <property type="entry name" value="WD40"/>
    <property type="match status" value="6"/>
</dbReference>
<keyword evidence="1 3" id="KW-0853">WD repeat</keyword>
<evidence type="ECO:0000256" key="2">
    <source>
        <dbReference type="ARBA" id="ARBA00022737"/>
    </source>
</evidence>
<gene>
    <name evidence="4" type="ORF">CONPUDRAFT_130852</name>
</gene>
<dbReference type="PROSITE" id="PS50294">
    <property type="entry name" value="WD_REPEATS_REGION"/>
    <property type="match status" value="2"/>
</dbReference>